<gene>
    <name evidence="2" type="ORF">CHU95_02160</name>
</gene>
<evidence type="ECO:0000313" key="3">
    <source>
        <dbReference type="Proteomes" id="UP000216998"/>
    </source>
</evidence>
<comment type="caution">
    <text evidence="2">The sequence shown here is derived from an EMBL/GenBank/DDBJ whole genome shotgun (WGS) entry which is preliminary data.</text>
</comment>
<reference evidence="2 3" key="1">
    <citation type="submission" date="2017-07" db="EMBL/GenBank/DDBJ databases">
        <title>Niveispirillum cyanobacteriorum sp. nov., isolated from cyanobacterial aggregates in a eutrophic lake.</title>
        <authorList>
            <person name="Cai H."/>
        </authorList>
    </citation>
    <scope>NUCLEOTIDE SEQUENCE [LARGE SCALE GENOMIC DNA]</scope>
    <source>
        <strain evidence="3">TH1-14</strain>
    </source>
</reference>
<accession>A0A255Z6K4</accession>
<keyword evidence="3" id="KW-1185">Reference proteome</keyword>
<proteinExistence type="predicted"/>
<evidence type="ECO:0000256" key="1">
    <source>
        <dbReference type="SAM" id="Phobius"/>
    </source>
</evidence>
<evidence type="ECO:0000313" key="2">
    <source>
        <dbReference type="EMBL" id="OYQ37173.1"/>
    </source>
</evidence>
<dbReference type="Proteomes" id="UP000216998">
    <property type="component" value="Unassembled WGS sequence"/>
</dbReference>
<dbReference type="EMBL" id="NOXU01000017">
    <property type="protein sequence ID" value="OYQ37173.1"/>
    <property type="molecule type" value="Genomic_DNA"/>
</dbReference>
<dbReference type="RefSeq" id="WP_094453278.1">
    <property type="nucleotide sequence ID" value="NZ_NOXU01000017.1"/>
</dbReference>
<keyword evidence="1" id="KW-0812">Transmembrane</keyword>
<protein>
    <submittedName>
        <fullName evidence="2">Uncharacterized protein</fullName>
    </submittedName>
</protein>
<keyword evidence="1" id="KW-0472">Membrane</keyword>
<sequence length="228" mass="24354">MTQPAPSTTDWVRDMRRRRQSRWIALLAGGTGLVLLCLALPRLAGEGLVVEARQHILALRTDPAATGGMTALLSSAAVIDQAGPLTSDGRLVADGGLLLLRAALLQTDAAQRQQLLRRAAAASEAGLRQTPAYPAAWTRLAFIRRELGEPMAAAAALRMSLLTGAVMPQVMVDRLGLGLDLLPYLDPEGVALLQRQIRLIKDIQPDSLPGLAVRSAFAQAFIEATLQE</sequence>
<feature type="transmembrane region" description="Helical" evidence="1">
    <location>
        <begin position="23"/>
        <end position="44"/>
    </location>
</feature>
<organism evidence="2 3">
    <name type="scientific">Niveispirillum lacus</name>
    <dbReference type="NCBI Taxonomy" id="1981099"/>
    <lineage>
        <taxon>Bacteria</taxon>
        <taxon>Pseudomonadati</taxon>
        <taxon>Pseudomonadota</taxon>
        <taxon>Alphaproteobacteria</taxon>
        <taxon>Rhodospirillales</taxon>
        <taxon>Azospirillaceae</taxon>
        <taxon>Niveispirillum</taxon>
    </lineage>
</organism>
<keyword evidence="1" id="KW-1133">Transmembrane helix</keyword>
<name>A0A255Z6K4_9PROT</name>
<dbReference type="OrthoDB" id="7306210at2"/>
<dbReference type="AlphaFoldDB" id="A0A255Z6K4"/>